<dbReference type="SUPFAM" id="SSF53244">
    <property type="entry name" value="MurD-like peptide ligases, peptide-binding domain"/>
    <property type="match status" value="1"/>
</dbReference>
<dbReference type="Pfam" id="PF02875">
    <property type="entry name" value="Mur_ligase_C"/>
    <property type="match status" value="1"/>
</dbReference>
<feature type="domain" description="Mur ligase central" evidence="22">
    <location>
        <begin position="25"/>
        <end position="164"/>
    </location>
</feature>
<evidence type="ECO:0000256" key="5">
    <source>
        <dbReference type="ARBA" id="ARBA00013023"/>
    </source>
</evidence>
<evidence type="ECO:0000256" key="7">
    <source>
        <dbReference type="ARBA" id="ARBA00019357"/>
    </source>
</evidence>
<dbReference type="Gene3D" id="3.40.1190.10">
    <property type="entry name" value="Mur-like, catalytic domain"/>
    <property type="match status" value="1"/>
</dbReference>
<dbReference type="EC" id="6.3.2.12" evidence="5"/>
<comment type="pathway">
    <text evidence="3">Cofactor biosynthesis; tetrahydrofolylpolyglutamate biosynthesis.</text>
</comment>
<dbReference type="InterPro" id="IPR001645">
    <property type="entry name" value="Folylpolyglutamate_synth"/>
</dbReference>
<feature type="domain" description="Mur ligase C-terminal" evidence="21">
    <location>
        <begin position="244"/>
        <end position="363"/>
    </location>
</feature>
<accession>A0A2W5T489</accession>
<evidence type="ECO:0000256" key="10">
    <source>
        <dbReference type="ARBA" id="ARBA00022741"/>
    </source>
</evidence>
<evidence type="ECO:0000256" key="15">
    <source>
        <dbReference type="ARBA" id="ARBA00030592"/>
    </source>
</evidence>
<evidence type="ECO:0000256" key="14">
    <source>
        <dbReference type="ARBA" id="ARBA00030048"/>
    </source>
</evidence>
<keyword evidence="10" id="KW-0547">Nucleotide-binding</keyword>
<protein>
    <recommendedName>
        <fullName evidence="7">Dihydrofolate synthase/folylpolyglutamate synthase</fullName>
        <ecNumber evidence="5">6.3.2.12</ecNumber>
        <ecNumber evidence="6">6.3.2.17</ecNumber>
    </recommendedName>
    <alternativeName>
        <fullName evidence="16">Folylpoly-gamma-glutamate synthetase-dihydrofolate synthetase</fullName>
    </alternativeName>
    <alternativeName>
        <fullName evidence="14">Folylpolyglutamate synthetase</fullName>
    </alternativeName>
    <alternativeName>
        <fullName evidence="15">Tetrahydrofolylpolyglutamate synthase</fullName>
    </alternativeName>
</protein>
<dbReference type="InterPro" id="IPR004101">
    <property type="entry name" value="Mur_ligase_C"/>
</dbReference>
<comment type="catalytic activity">
    <reaction evidence="17">
        <text>(6S)-5,6,7,8-tetrahydrofolyl-(gamma-L-Glu)(n) + L-glutamate + ATP = (6S)-5,6,7,8-tetrahydrofolyl-(gamma-L-Glu)(n+1) + ADP + phosphate + H(+)</text>
        <dbReference type="Rhea" id="RHEA:10580"/>
        <dbReference type="Rhea" id="RHEA-COMP:14738"/>
        <dbReference type="Rhea" id="RHEA-COMP:14740"/>
        <dbReference type="ChEBI" id="CHEBI:15378"/>
        <dbReference type="ChEBI" id="CHEBI:29985"/>
        <dbReference type="ChEBI" id="CHEBI:30616"/>
        <dbReference type="ChEBI" id="CHEBI:43474"/>
        <dbReference type="ChEBI" id="CHEBI:141005"/>
        <dbReference type="ChEBI" id="CHEBI:456216"/>
        <dbReference type="EC" id="6.3.2.17"/>
    </reaction>
</comment>
<dbReference type="PANTHER" id="PTHR11136:SF0">
    <property type="entry name" value="DIHYDROFOLATE SYNTHETASE-RELATED"/>
    <property type="match status" value="1"/>
</dbReference>
<dbReference type="InterPro" id="IPR036615">
    <property type="entry name" value="Mur_ligase_C_dom_sf"/>
</dbReference>
<evidence type="ECO:0000256" key="11">
    <source>
        <dbReference type="ARBA" id="ARBA00022840"/>
    </source>
</evidence>
<evidence type="ECO:0000256" key="19">
    <source>
        <dbReference type="ARBA" id="ARBA00049035"/>
    </source>
</evidence>
<keyword evidence="13" id="KW-0289">Folate biosynthesis</keyword>
<evidence type="ECO:0000256" key="12">
    <source>
        <dbReference type="ARBA" id="ARBA00022842"/>
    </source>
</evidence>
<dbReference type="GO" id="GO:0046654">
    <property type="term" value="P:tetrahydrofolate biosynthetic process"/>
    <property type="evidence" value="ECO:0007669"/>
    <property type="project" value="UniProtKB-UniPathway"/>
</dbReference>
<comment type="catalytic activity">
    <reaction evidence="20">
        <text>7,8-dihydropteroate + L-glutamate + ATP = 7,8-dihydrofolate + ADP + phosphate + H(+)</text>
        <dbReference type="Rhea" id="RHEA:23584"/>
        <dbReference type="ChEBI" id="CHEBI:15378"/>
        <dbReference type="ChEBI" id="CHEBI:17839"/>
        <dbReference type="ChEBI" id="CHEBI:29985"/>
        <dbReference type="ChEBI" id="CHEBI:30616"/>
        <dbReference type="ChEBI" id="CHEBI:43474"/>
        <dbReference type="ChEBI" id="CHEBI:57451"/>
        <dbReference type="ChEBI" id="CHEBI:456216"/>
        <dbReference type="EC" id="6.3.2.12"/>
    </reaction>
</comment>
<dbReference type="GO" id="GO:0046656">
    <property type="term" value="P:folic acid biosynthetic process"/>
    <property type="evidence" value="ECO:0007669"/>
    <property type="project" value="UniProtKB-KW"/>
</dbReference>
<dbReference type="SUPFAM" id="SSF53623">
    <property type="entry name" value="MurD-like peptide ligases, catalytic domain"/>
    <property type="match status" value="1"/>
</dbReference>
<evidence type="ECO:0000313" key="24">
    <source>
        <dbReference type="Proteomes" id="UP000249061"/>
    </source>
</evidence>
<dbReference type="EMBL" id="QFQP01000018">
    <property type="protein sequence ID" value="PZR10270.1"/>
    <property type="molecule type" value="Genomic_DNA"/>
</dbReference>
<evidence type="ECO:0000259" key="22">
    <source>
        <dbReference type="Pfam" id="PF08245"/>
    </source>
</evidence>
<dbReference type="GO" id="GO:0005737">
    <property type="term" value="C:cytoplasm"/>
    <property type="evidence" value="ECO:0007669"/>
    <property type="project" value="TreeGrafter"/>
</dbReference>
<dbReference type="EC" id="6.3.2.17" evidence="6"/>
<evidence type="ECO:0000256" key="9">
    <source>
        <dbReference type="ARBA" id="ARBA00022723"/>
    </source>
</evidence>
<dbReference type="GO" id="GO:0008841">
    <property type="term" value="F:dihydrofolate synthase activity"/>
    <property type="evidence" value="ECO:0007669"/>
    <property type="project" value="UniProtKB-EC"/>
</dbReference>
<comment type="caution">
    <text evidence="23">The sequence shown here is derived from an EMBL/GenBank/DDBJ whole genome shotgun (WGS) entry which is preliminary data.</text>
</comment>
<keyword evidence="11" id="KW-0067">ATP-binding</keyword>
<evidence type="ECO:0000259" key="21">
    <source>
        <dbReference type="Pfam" id="PF02875"/>
    </source>
</evidence>
<dbReference type="GO" id="GO:0004326">
    <property type="term" value="F:tetrahydrofolylpolyglutamate synthase activity"/>
    <property type="evidence" value="ECO:0007669"/>
    <property type="project" value="UniProtKB-EC"/>
</dbReference>
<sequence>MGLERVVVALEKLGNPQTDFPALHVAGTNGKGSTCAIAASCLRQRYKTGLYTSPHLVRPNERIQIDGVEIDDDTFGRRIAEVIAVLGVNHELTYFEFGTIVAFWHFAQEGVEIAVIETGLGGRLDATTACRPLVTCVTPIDFDHMEYLGHSLAQIAGEKAGIFKPGVPIVLAAQRPEALTALDRPGAKLEGRDFFRVPSNELHLRGAHQQQNLAVAMACLDALTRFPLSDEERRAGVSQARWPGRLEEFPGEPPVILDGAHNTSGVEALVKALDDVYPNRPVHLVFGVFADKDSEPMMRRLFPRVDALYLTPVGSPRSKAPQSYVDLARSLNTNVTVYGGAEAALEAARARVPSGGIVVIAGSLFLVGQVRGALTRA</sequence>
<keyword evidence="8" id="KW-0436">Ligase</keyword>
<comment type="function">
    <text evidence="1">Functions in two distinct reactions of the de novo folate biosynthetic pathway. Catalyzes the addition of a glutamate residue to dihydropteroate (7,8-dihydropteroate or H2Pte) to form dihydrofolate (7,8-dihydrofolate monoglutamate or H2Pte-Glu). Also catalyzes successive additions of L-glutamate to tetrahydrofolate or 10-formyltetrahydrofolate or 5,10-methylenetetrahydrofolate, leading to folylpolyglutamate derivatives.</text>
</comment>
<dbReference type="GO" id="GO:0005524">
    <property type="term" value="F:ATP binding"/>
    <property type="evidence" value="ECO:0007669"/>
    <property type="project" value="UniProtKB-KW"/>
</dbReference>
<reference evidence="23 24" key="1">
    <citation type="submission" date="2017-08" db="EMBL/GenBank/DDBJ databases">
        <title>Infants hospitalized years apart are colonized by the same room-sourced microbial strains.</title>
        <authorList>
            <person name="Brooks B."/>
            <person name="Olm M.R."/>
            <person name="Firek B.A."/>
            <person name="Baker R."/>
            <person name="Thomas B.C."/>
            <person name="Morowitz M.J."/>
            <person name="Banfield J.F."/>
        </authorList>
    </citation>
    <scope>NUCLEOTIDE SEQUENCE [LARGE SCALE GENOMIC DNA]</scope>
    <source>
        <strain evidence="23">S2_003_000_R2_14</strain>
    </source>
</reference>
<evidence type="ECO:0000256" key="2">
    <source>
        <dbReference type="ARBA" id="ARBA00004799"/>
    </source>
</evidence>
<dbReference type="InterPro" id="IPR036565">
    <property type="entry name" value="Mur-like_cat_sf"/>
</dbReference>
<comment type="pathway">
    <text evidence="2">Cofactor biosynthesis; tetrahydrofolate biosynthesis; 7,8-dihydrofolate from 2-amino-4-hydroxy-6-hydroxymethyl-7,8-dihydropteridine diphosphate and 4-aminobenzoate: step 2/2.</text>
</comment>
<organism evidence="23 24">
    <name type="scientific">Archangium gephyra</name>
    <dbReference type="NCBI Taxonomy" id="48"/>
    <lineage>
        <taxon>Bacteria</taxon>
        <taxon>Pseudomonadati</taxon>
        <taxon>Myxococcota</taxon>
        <taxon>Myxococcia</taxon>
        <taxon>Myxococcales</taxon>
        <taxon>Cystobacterineae</taxon>
        <taxon>Archangiaceae</taxon>
        <taxon>Archangium</taxon>
    </lineage>
</organism>
<dbReference type="PANTHER" id="PTHR11136">
    <property type="entry name" value="FOLYLPOLYGLUTAMATE SYNTHASE-RELATED"/>
    <property type="match status" value="1"/>
</dbReference>
<comment type="catalytic activity">
    <reaction evidence="18">
        <text>10-formyltetrahydrofolyl-(gamma-L-Glu)(n) + L-glutamate + ATP = 10-formyltetrahydrofolyl-(gamma-L-Glu)(n+1) + ADP + phosphate + H(+)</text>
        <dbReference type="Rhea" id="RHEA:51904"/>
        <dbReference type="Rhea" id="RHEA-COMP:13088"/>
        <dbReference type="Rhea" id="RHEA-COMP:14300"/>
        <dbReference type="ChEBI" id="CHEBI:15378"/>
        <dbReference type="ChEBI" id="CHEBI:29985"/>
        <dbReference type="ChEBI" id="CHEBI:30616"/>
        <dbReference type="ChEBI" id="CHEBI:43474"/>
        <dbReference type="ChEBI" id="CHEBI:134413"/>
        <dbReference type="ChEBI" id="CHEBI:456216"/>
        <dbReference type="EC" id="6.3.2.17"/>
    </reaction>
</comment>
<keyword evidence="9" id="KW-0479">Metal-binding</keyword>
<evidence type="ECO:0000256" key="6">
    <source>
        <dbReference type="ARBA" id="ARBA00013025"/>
    </source>
</evidence>
<evidence type="ECO:0000256" key="20">
    <source>
        <dbReference type="ARBA" id="ARBA00049161"/>
    </source>
</evidence>
<dbReference type="Proteomes" id="UP000249061">
    <property type="component" value="Unassembled WGS sequence"/>
</dbReference>
<dbReference type="NCBIfam" id="TIGR01499">
    <property type="entry name" value="folC"/>
    <property type="match status" value="1"/>
</dbReference>
<dbReference type="Gene3D" id="3.90.190.20">
    <property type="entry name" value="Mur ligase, C-terminal domain"/>
    <property type="match status" value="1"/>
</dbReference>
<evidence type="ECO:0000256" key="13">
    <source>
        <dbReference type="ARBA" id="ARBA00022909"/>
    </source>
</evidence>
<evidence type="ECO:0000256" key="3">
    <source>
        <dbReference type="ARBA" id="ARBA00005150"/>
    </source>
</evidence>
<evidence type="ECO:0000256" key="4">
    <source>
        <dbReference type="ARBA" id="ARBA00008276"/>
    </source>
</evidence>
<comment type="catalytic activity">
    <reaction evidence="19">
        <text>(6R)-5,10-methylenetetrahydrofolyl-(gamma-L-Glu)(n) + L-glutamate + ATP = (6R)-5,10-methylenetetrahydrofolyl-(gamma-L-Glu)(n+1) + ADP + phosphate + H(+)</text>
        <dbReference type="Rhea" id="RHEA:51912"/>
        <dbReference type="Rhea" id="RHEA-COMP:13257"/>
        <dbReference type="Rhea" id="RHEA-COMP:13258"/>
        <dbReference type="ChEBI" id="CHEBI:15378"/>
        <dbReference type="ChEBI" id="CHEBI:29985"/>
        <dbReference type="ChEBI" id="CHEBI:30616"/>
        <dbReference type="ChEBI" id="CHEBI:43474"/>
        <dbReference type="ChEBI" id="CHEBI:136572"/>
        <dbReference type="ChEBI" id="CHEBI:456216"/>
        <dbReference type="EC" id="6.3.2.17"/>
    </reaction>
</comment>
<evidence type="ECO:0000256" key="16">
    <source>
        <dbReference type="ARBA" id="ARBA00032510"/>
    </source>
</evidence>
<evidence type="ECO:0000256" key="8">
    <source>
        <dbReference type="ARBA" id="ARBA00022598"/>
    </source>
</evidence>
<name>A0A2W5T489_9BACT</name>
<evidence type="ECO:0000256" key="17">
    <source>
        <dbReference type="ARBA" id="ARBA00047493"/>
    </source>
</evidence>
<keyword evidence="12" id="KW-0460">Magnesium</keyword>
<dbReference type="GO" id="GO:0046872">
    <property type="term" value="F:metal ion binding"/>
    <property type="evidence" value="ECO:0007669"/>
    <property type="project" value="UniProtKB-KW"/>
</dbReference>
<comment type="similarity">
    <text evidence="4">Belongs to the folylpolyglutamate synthase family.</text>
</comment>
<dbReference type="InterPro" id="IPR013221">
    <property type="entry name" value="Mur_ligase_cen"/>
</dbReference>
<proteinExistence type="inferred from homology"/>
<dbReference type="Pfam" id="PF08245">
    <property type="entry name" value="Mur_ligase_M"/>
    <property type="match status" value="1"/>
</dbReference>
<evidence type="ECO:0000256" key="1">
    <source>
        <dbReference type="ARBA" id="ARBA00002714"/>
    </source>
</evidence>
<evidence type="ECO:0000313" key="23">
    <source>
        <dbReference type="EMBL" id="PZR10270.1"/>
    </source>
</evidence>
<gene>
    <name evidence="23" type="ORF">DI536_20665</name>
</gene>
<evidence type="ECO:0000256" key="18">
    <source>
        <dbReference type="ARBA" id="ARBA00047808"/>
    </source>
</evidence>
<dbReference type="UniPathway" id="UPA00077">
    <property type="reaction ID" value="UER00157"/>
</dbReference>
<dbReference type="AlphaFoldDB" id="A0A2W5T489"/>